<evidence type="ECO:0000313" key="3">
    <source>
        <dbReference type="Proteomes" id="UP000225464"/>
    </source>
</evidence>
<sequence>MIIDEDNIFDDGESGSSEFDLTQIEDAGMDPLMTAASKAADDAIARNETYRAQKAAKYAEAYAEPDLKKRARLLMLDQAFDLPVSRLVKGPFDDFITKYSSTSDSNYLAVYDTLFCKGDGTVPHPHFDEFRGRLVDHRGVAFNNKTLDPIDLMGALAAAALDDPSIKKTIETCCVWARRYRRNSLIETFEKKIPEWDGEERIETLLIDLFKPFDTELNRMVSKYFWLSLYCRINYPGISAPISLALIGGQDAGKSYFGLLICKELSGGRDLAPVQLDLSRHDQTPFLRNITGNSVIANVGEMSGFKKGDMERIKEFLVRSSDTFDQKFEPGETIKRQWITIMDGNGYDGLQRDDSGNRRFYPMFVAQLPDEDGKPNWVKPGDGNEPFKVDFTDFGRKFWQAMAECRAWIEEHGVDGYLNMVSEANREVQNFSISEMENARGVVRDDTIDMYLINVLISCEFEEIKPGRNAKNPGWRADTVAILKWFDILARKKPISRHLTPHLKALGFIPNKNGLAGWCLPVDKVAPGWTNGMHTTLPPFNDALVYLLRKGDPDITDEAAMAKFGQSGPSEPRFWARISDVVVECTWTRPPSGGLFFGAAYIRFRWWPSEIRKLSGN</sequence>
<protein>
    <submittedName>
        <fullName evidence="2">DNA primase</fullName>
    </submittedName>
</protein>
<dbReference type="OrthoDB" id="1307at10239"/>
<dbReference type="InterPro" id="IPR007936">
    <property type="entry name" value="VapE-like_dom"/>
</dbReference>
<proteinExistence type="predicted"/>
<dbReference type="EMBL" id="KY000082">
    <property type="protein sequence ID" value="APD20746.1"/>
    <property type="molecule type" value="Genomic_DNA"/>
</dbReference>
<keyword evidence="3" id="KW-1185">Reference proteome</keyword>
<reference evidence="2 3" key="1">
    <citation type="submission" date="2016-10" db="EMBL/GenBank/DDBJ databases">
        <title>Antibacterial composition for prophylaxis and treatment of hospital infections (variants), strains of bacteriophages, used for obtaining thereof.</title>
        <authorList>
            <person name="Aleshkin A.V."/>
            <person name="Volozhantsev N.V."/>
            <person name="Verevkin V.V."/>
            <person name="Krasilnikova V.M."/>
            <person name="Myakinina V.P."/>
            <person name="Popova A.V."/>
            <person name="Svetoch E.A."/>
        </authorList>
    </citation>
    <scope>NUCLEOTIDE SEQUENCE [LARGE SCALE GENOMIC DNA]</scope>
    <source>
        <strain evidence="2 3">PA5</strain>
    </source>
</reference>
<dbReference type="Proteomes" id="UP000225464">
    <property type="component" value="Segment"/>
</dbReference>
<feature type="domain" description="Virulence-associated protein E-like" evidence="1">
    <location>
        <begin position="195"/>
        <end position="365"/>
    </location>
</feature>
<evidence type="ECO:0000313" key="2">
    <source>
        <dbReference type="EMBL" id="APD20746.1"/>
    </source>
</evidence>
<organism evidence="2 3">
    <name type="scientific">Pseudomonas phage PA5</name>
    <dbReference type="NCBI Taxonomy" id="1913570"/>
    <lineage>
        <taxon>Viruses</taxon>
        <taxon>Duplodnaviria</taxon>
        <taxon>Heunggongvirae</taxon>
        <taxon>Uroviricota</taxon>
        <taxon>Caudoviricetes</taxon>
        <taxon>Lindbergviridae</taxon>
        <taxon>Pbunavirus</taxon>
        <taxon>Pbunavirus PA5</taxon>
    </lineage>
</organism>
<evidence type="ECO:0000259" key="1">
    <source>
        <dbReference type="Pfam" id="PF05272"/>
    </source>
</evidence>
<dbReference type="KEGG" id="vg:40073540"/>
<dbReference type="Pfam" id="PF05272">
    <property type="entry name" value="VapE-like_dom"/>
    <property type="match status" value="1"/>
</dbReference>
<dbReference type="GeneID" id="40073540"/>
<accession>A0A1J0MIJ6</accession>
<name>A0A1J0MIJ6_9CAUD</name>
<dbReference type="RefSeq" id="YP_009597872.1">
    <property type="nucleotide sequence ID" value="NC_041902.1"/>
</dbReference>